<evidence type="ECO:0000313" key="2">
    <source>
        <dbReference type="Proteomes" id="UP001215280"/>
    </source>
</evidence>
<dbReference type="Proteomes" id="UP001215280">
    <property type="component" value="Unassembled WGS sequence"/>
</dbReference>
<dbReference type="InterPro" id="IPR037176">
    <property type="entry name" value="Osmotin/thaumatin-like_sf"/>
</dbReference>
<gene>
    <name evidence="1" type="ORF">DFH07DRAFT_748780</name>
</gene>
<dbReference type="AlphaFoldDB" id="A0AAD7IML0"/>
<evidence type="ECO:0008006" key="3">
    <source>
        <dbReference type="Google" id="ProtNLM"/>
    </source>
</evidence>
<comment type="caution">
    <text evidence="1">The sequence shown here is derived from an EMBL/GenBank/DDBJ whole genome shotgun (WGS) entry which is preliminary data.</text>
</comment>
<evidence type="ECO:0000313" key="1">
    <source>
        <dbReference type="EMBL" id="KAJ7745567.1"/>
    </source>
</evidence>
<dbReference type="Gene3D" id="2.60.110.10">
    <property type="entry name" value="Thaumatin"/>
    <property type="match status" value="1"/>
</dbReference>
<keyword evidence="2" id="KW-1185">Reference proteome</keyword>
<reference evidence="1" key="1">
    <citation type="submission" date="2023-03" db="EMBL/GenBank/DDBJ databases">
        <title>Massive genome expansion in bonnet fungi (Mycena s.s.) driven by repeated elements and novel gene families across ecological guilds.</title>
        <authorList>
            <consortium name="Lawrence Berkeley National Laboratory"/>
            <person name="Harder C.B."/>
            <person name="Miyauchi S."/>
            <person name="Viragh M."/>
            <person name="Kuo A."/>
            <person name="Thoen E."/>
            <person name="Andreopoulos B."/>
            <person name="Lu D."/>
            <person name="Skrede I."/>
            <person name="Drula E."/>
            <person name="Henrissat B."/>
            <person name="Morin E."/>
            <person name="Kohler A."/>
            <person name="Barry K."/>
            <person name="LaButti K."/>
            <person name="Morin E."/>
            <person name="Salamov A."/>
            <person name="Lipzen A."/>
            <person name="Mereny Z."/>
            <person name="Hegedus B."/>
            <person name="Baldrian P."/>
            <person name="Stursova M."/>
            <person name="Weitz H."/>
            <person name="Taylor A."/>
            <person name="Grigoriev I.V."/>
            <person name="Nagy L.G."/>
            <person name="Martin F."/>
            <person name="Kauserud H."/>
        </authorList>
    </citation>
    <scope>NUCLEOTIDE SEQUENCE</scope>
    <source>
        <strain evidence="1">CBHHK188m</strain>
    </source>
</reference>
<sequence length="164" mass="16921">FTLKNNCANDIQPVIANARCGYSPRCANATSYTGAQPGSILANGGSVPVTIPSAWVGRVFANTPACGASGENCTITEFNLDTGSNYTAQNYDISNIQGFTQSVQISSDLCPTHTVTCTNANCGARLFPNIVLTTGCGGDHPVQACGPGDVQFTGTPPFLCPGHN</sequence>
<organism evidence="1 2">
    <name type="scientific">Mycena maculata</name>
    <dbReference type="NCBI Taxonomy" id="230809"/>
    <lineage>
        <taxon>Eukaryota</taxon>
        <taxon>Fungi</taxon>
        <taxon>Dikarya</taxon>
        <taxon>Basidiomycota</taxon>
        <taxon>Agaricomycotina</taxon>
        <taxon>Agaricomycetes</taxon>
        <taxon>Agaricomycetidae</taxon>
        <taxon>Agaricales</taxon>
        <taxon>Marasmiineae</taxon>
        <taxon>Mycenaceae</taxon>
        <taxon>Mycena</taxon>
    </lineage>
</organism>
<dbReference type="EMBL" id="JARJLG010000102">
    <property type="protein sequence ID" value="KAJ7745567.1"/>
    <property type="molecule type" value="Genomic_DNA"/>
</dbReference>
<name>A0AAD7IML0_9AGAR</name>
<feature type="non-terminal residue" evidence="1">
    <location>
        <position position="164"/>
    </location>
</feature>
<accession>A0AAD7IML0</accession>
<protein>
    <recommendedName>
        <fullName evidence="3">Thaumatin-like protein</fullName>
    </recommendedName>
</protein>
<dbReference type="SUPFAM" id="SSF49870">
    <property type="entry name" value="Osmotin, thaumatin-like protein"/>
    <property type="match status" value="1"/>
</dbReference>
<proteinExistence type="predicted"/>